<evidence type="ECO:0000313" key="7">
    <source>
        <dbReference type="Proteomes" id="UP001379235"/>
    </source>
</evidence>
<gene>
    <name evidence="6" type="ORF">WG900_19690</name>
</gene>
<comment type="caution">
    <text evidence="6">The sequence shown here is derived from an EMBL/GenBank/DDBJ whole genome shotgun (WGS) entry which is preliminary data.</text>
</comment>
<evidence type="ECO:0000256" key="4">
    <source>
        <dbReference type="ARBA" id="ARBA00022833"/>
    </source>
</evidence>
<proteinExistence type="inferred from homology"/>
<comment type="similarity">
    <text evidence="1">Belongs to the metallo-beta-lactamase superfamily.</text>
</comment>
<dbReference type="RefSeq" id="WP_339970019.1">
    <property type="nucleotide sequence ID" value="NZ_JBBHJY010000014.1"/>
</dbReference>
<dbReference type="CDD" id="cd16277">
    <property type="entry name" value="metallo-hydrolase-like_MBL-fold"/>
    <property type="match status" value="1"/>
</dbReference>
<dbReference type="InterPro" id="IPR001279">
    <property type="entry name" value="Metallo-B-lactamas"/>
</dbReference>
<organism evidence="6 7">
    <name type="scientific">Novosphingobium aquae</name>
    <dbReference type="NCBI Taxonomy" id="3133435"/>
    <lineage>
        <taxon>Bacteria</taxon>
        <taxon>Pseudomonadati</taxon>
        <taxon>Pseudomonadota</taxon>
        <taxon>Alphaproteobacteria</taxon>
        <taxon>Sphingomonadales</taxon>
        <taxon>Sphingomonadaceae</taxon>
        <taxon>Novosphingobium</taxon>
    </lineage>
</organism>
<dbReference type="InterPro" id="IPR036866">
    <property type="entry name" value="RibonucZ/Hydroxyglut_hydro"/>
</dbReference>
<keyword evidence="7" id="KW-1185">Reference proteome</keyword>
<dbReference type="PANTHER" id="PTHR42978:SF6">
    <property type="entry name" value="QUORUM-QUENCHING LACTONASE YTNP-RELATED"/>
    <property type="match status" value="1"/>
</dbReference>
<keyword evidence="3" id="KW-0378">Hydrolase</keyword>
<dbReference type="SMART" id="SM00849">
    <property type="entry name" value="Lactamase_B"/>
    <property type="match status" value="1"/>
</dbReference>
<evidence type="ECO:0000256" key="3">
    <source>
        <dbReference type="ARBA" id="ARBA00022801"/>
    </source>
</evidence>
<dbReference type="Proteomes" id="UP001379235">
    <property type="component" value="Unassembled WGS sequence"/>
</dbReference>
<dbReference type="InterPro" id="IPR051013">
    <property type="entry name" value="MBL_superfamily_lactonases"/>
</dbReference>
<dbReference type="SUPFAM" id="SSF56281">
    <property type="entry name" value="Metallo-hydrolase/oxidoreductase"/>
    <property type="match status" value="1"/>
</dbReference>
<evidence type="ECO:0000256" key="2">
    <source>
        <dbReference type="ARBA" id="ARBA00022723"/>
    </source>
</evidence>
<accession>A0ABU8SDT5</accession>
<evidence type="ECO:0000313" key="6">
    <source>
        <dbReference type="EMBL" id="MEJ6012133.1"/>
    </source>
</evidence>
<dbReference type="Gene3D" id="3.60.15.10">
    <property type="entry name" value="Ribonuclease Z/Hydroxyacylglutathione hydrolase-like"/>
    <property type="match status" value="1"/>
</dbReference>
<evidence type="ECO:0000259" key="5">
    <source>
        <dbReference type="SMART" id="SM00849"/>
    </source>
</evidence>
<evidence type="ECO:0000256" key="1">
    <source>
        <dbReference type="ARBA" id="ARBA00007749"/>
    </source>
</evidence>
<reference evidence="6 7" key="1">
    <citation type="submission" date="2024-03" db="EMBL/GenBank/DDBJ databases">
        <authorList>
            <person name="Jo J.-H."/>
        </authorList>
    </citation>
    <scope>NUCLEOTIDE SEQUENCE [LARGE SCALE GENOMIC DNA]</scope>
    <source>
        <strain evidence="6 7">AS3R-12</strain>
    </source>
</reference>
<sequence>MFDLVFQSWIVEVGGRIVLIDPCTGNGRPHVVPFFNLLDTPYIETMGRLGYRPQDIDFVVCTHLHHDHCGWNTHLRDGCWVPTFPNARYIVQHIEYDRFRSGKTGLEVPAYNNGVFEQSVEPVMRAGLMDLAEGTYGVCPQVTVKPSPGHTLGHQMVHLDSGGRHLFFTGDCFHHPIQLADPHVHFAGGEDIDQLVATRRKLVDLAVDLGASLVAAHTPAPYTVRASRTDGRVAFTAGFG</sequence>
<protein>
    <submittedName>
        <fullName evidence="6">MBL fold metallo-hydrolase</fullName>
    </submittedName>
</protein>
<dbReference type="PANTHER" id="PTHR42978">
    <property type="entry name" value="QUORUM-QUENCHING LACTONASE YTNP-RELATED-RELATED"/>
    <property type="match status" value="1"/>
</dbReference>
<keyword evidence="2" id="KW-0479">Metal-binding</keyword>
<keyword evidence="4" id="KW-0862">Zinc</keyword>
<dbReference type="Pfam" id="PF00753">
    <property type="entry name" value="Lactamase_B"/>
    <property type="match status" value="1"/>
</dbReference>
<feature type="domain" description="Metallo-beta-lactamase" evidence="5">
    <location>
        <begin position="7"/>
        <end position="217"/>
    </location>
</feature>
<dbReference type="EMBL" id="JBBHJY010000014">
    <property type="protein sequence ID" value="MEJ6012133.1"/>
    <property type="molecule type" value="Genomic_DNA"/>
</dbReference>
<name>A0ABU8SDT5_9SPHN</name>